<dbReference type="Proteomes" id="UP000525652">
    <property type="component" value="Unassembled WGS sequence"/>
</dbReference>
<dbReference type="GO" id="GO:0005886">
    <property type="term" value="C:plasma membrane"/>
    <property type="evidence" value="ECO:0007669"/>
    <property type="project" value="TreeGrafter"/>
</dbReference>
<dbReference type="PROSITE" id="PS50893">
    <property type="entry name" value="ABC_TRANSPORTER_2"/>
    <property type="match status" value="1"/>
</dbReference>
<dbReference type="GO" id="GO:0016887">
    <property type="term" value="F:ATP hydrolysis activity"/>
    <property type="evidence" value="ECO:0007669"/>
    <property type="project" value="InterPro"/>
</dbReference>
<protein>
    <submittedName>
        <fullName evidence="5">ABC transporter ATP-binding protein</fullName>
    </submittedName>
</protein>
<evidence type="ECO:0000313" key="5">
    <source>
        <dbReference type="EMBL" id="MBC2603958.1"/>
    </source>
</evidence>
<dbReference type="InterPro" id="IPR017911">
    <property type="entry name" value="MacB-like_ATP-bd"/>
</dbReference>
<dbReference type="Gene3D" id="3.40.50.300">
    <property type="entry name" value="P-loop containing nucleotide triphosphate hydrolases"/>
    <property type="match status" value="1"/>
</dbReference>
<proteinExistence type="predicted"/>
<evidence type="ECO:0000256" key="1">
    <source>
        <dbReference type="ARBA" id="ARBA00022448"/>
    </source>
</evidence>
<keyword evidence="6" id="KW-1185">Reference proteome</keyword>
<name>A0A7X1B3Q3_9BACT</name>
<gene>
    <name evidence="5" type="ORF">H5P30_19430</name>
</gene>
<dbReference type="SMART" id="SM00382">
    <property type="entry name" value="AAA"/>
    <property type="match status" value="1"/>
</dbReference>
<keyword evidence="1" id="KW-0813">Transport</keyword>
<keyword evidence="2" id="KW-0547">Nucleotide-binding</keyword>
<dbReference type="PANTHER" id="PTHR24220">
    <property type="entry name" value="IMPORT ATP-BINDING PROTEIN"/>
    <property type="match status" value="1"/>
</dbReference>
<accession>A0A7X1B3Q3</accession>
<evidence type="ECO:0000256" key="2">
    <source>
        <dbReference type="ARBA" id="ARBA00022741"/>
    </source>
</evidence>
<keyword evidence="3 5" id="KW-0067">ATP-binding</keyword>
<dbReference type="InterPro" id="IPR003593">
    <property type="entry name" value="AAA+_ATPase"/>
</dbReference>
<dbReference type="EMBL" id="JACHVA010000137">
    <property type="protein sequence ID" value="MBC2603958.1"/>
    <property type="molecule type" value="Genomic_DNA"/>
</dbReference>
<dbReference type="InterPro" id="IPR015854">
    <property type="entry name" value="ABC_transpr_LolD-like"/>
</dbReference>
<dbReference type="SUPFAM" id="SSF52540">
    <property type="entry name" value="P-loop containing nucleoside triphosphate hydrolases"/>
    <property type="match status" value="1"/>
</dbReference>
<dbReference type="AlphaFoldDB" id="A0A7X1B3Q3"/>
<sequence>MNDWIIEVDGVSKSFDQGRIPVLTHASLKVRERERVALWGSSGSGKTTLLNLIGGLELPDRGTLKTGGLDPTKDRPRLDLRRRIVGFVFQLHNLIPYLTVRENMLIPAVALGVGKDEAETRVKELLRLLGMEHRIHHRMQDLSGGERQRTAIGRALINRPRILLADEPTGALDESTADRVFGLLKDLSREVGVTVVMATHERRFAEACDRIYRVTSGRVEEACA</sequence>
<dbReference type="GO" id="GO:0005524">
    <property type="term" value="F:ATP binding"/>
    <property type="evidence" value="ECO:0007669"/>
    <property type="project" value="UniProtKB-KW"/>
</dbReference>
<reference evidence="5 6" key="1">
    <citation type="submission" date="2020-07" db="EMBL/GenBank/DDBJ databases">
        <authorList>
            <person name="Feng X."/>
        </authorList>
    </citation>
    <scope>NUCLEOTIDE SEQUENCE [LARGE SCALE GENOMIC DNA]</scope>
    <source>
        <strain evidence="5 6">JCM14086</strain>
    </source>
</reference>
<dbReference type="PANTHER" id="PTHR24220:SF659">
    <property type="entry name" value="TRANSPORTER, PUTATIVE-RELATED"/>
    <property type="match status" value="1"/>
</dbReference>
<evidence type="ECO:0000259" key="4">
    <source>
        <dbReference type="PROSITE" id="PS50893"/>
    </source>
</evidence>
<dbReference type="GO" id="GO:0022857">
    <property type="term" value="F:transmembrane transporter activity"/>
    <property type="evidence" value="ECO:0007669"/>
    <property type="project" value="TreeGrafter"/>
</dbReference>
<organism evidence="5 6">
    <name type="scientific">Puniceicoccus vermicola</name>
    <dbReference type="NCBI Taxonomy" id="388746"/>
    <lineage>
        <taxon>Bacteria</taxon>
        <taxon>Pseudomonadati</taxon>
        <taxon>Verrucomicrobiota</taxon>
        <taxon>Opitutia</taxon>
        <taxon>Puniceicoccales</taxon>
        <taxon>Puniceicoccaceae</taxon>
        <taxon>Puniceicoccus</taxon>
    </lineage>
</organism>
<dbReference type="RefSeq" id="WP_185694578.1">
    <property type="nucleotide sequence ID" value="NZ_JACHVA010000137.1"/>
</dbReference>
<dbReference type="InterPro" id="IPR027417">
    <property type="entry name" value="P-loop_NTPase"/>
</dbReference>
<comment type="caution">
    <text evidence="5">The sequence shown here is derived from an EMBL/GenBank/DDBJ whole genome shotgun (WGS) entry which is preliminary data.</text>
</comment>
<feature type="domain" description="ABC transporter" evidence="4">
    <location>
        <begin position="6"/>
        <end position="224"/>
    </location>
</feature>
<dbReference type="CDD" id="cd03255">
    <property type="entry name" value="ABC_MJ0796_LolCDE_FtsE"/>
    <property type="match status" value="1"/>
</dbReference>
<evidence type="ECO:0000256" key="3">
    <source>
        <dbReference type="ARBA" id="ARBA00022840"/>
    </source>
</evidence>
<dbReference type="InterPro" id="IPR003439">
    <property type="entry name" value="ABC_transporter-like_ATP-bd"/>
</dbReference>
<evidence type="ECO:0000313" key="6">
    <source>
        <dbReference type="Proteomes" id="UP000525652"/>
    </source>
</evidence>
<dbReference type="Pfam" id="PF00005">
    <property type="entry name" value="ABC_tran"/>
    <property type="match status" value="1"/>
</dbReference>